<dbReference type="Pfam" id="PF00448">
    <property type="entry name" value="SRP54"/>
    <property type="match status" value="1"/>
</dbReference>
<gene>
    <name evidence="4" type="primary">srp54_3</name>
    <name evidence="4" type="ORF">SDC9_127383</name>
</gene>
<dbReference type="PANTHER" id="PTHR11564:SF5">
    <property type="entry name" value="SIGNAL RECOGNITION PARTICLE SUBUNIT SRP54"/>
    <property type="match status" value="1"/>
</dbReference>
<comment type="caution">
    <text evidence="4">The sequence shown here is derived from an EMBL/GenBank/DDBJ whole genome shotgun (WGS) entry which is preliminary data.</text>
</comment>
<name>A0A645CTB4_9ZZZZ</name>
<accession>A0A645CTB4</accession>
<dbReference type="InterPro" id="IPR000897">
    <property type="entry name" value="SRP54_GTPase_dom"/>
</dbReference>
<protein>
    <submittedName>
        <fullName evidence="4">Signal recognition particle 54 kDa protein</fullName>
    </submittedName>
</protein>
<evidence type="ECO:0000256" key="1">
    <source>
        <dbReference type="ARBA" id="ARBA00022741"/>
    </source>
</evidence>
<dbReference type="GO" id="GO:0005525">
    <property type="term" value="F:GTP binding"/>
    <property type="evidence" value="ECO:0007669"/>
    <property type="project" value="UniProtKB-KW"/>
</dbReference>
<keyword evidence="1" id="KW-0547">Nucleotide-binding</keyword>
<dbReference type="GO" id="GO:0006614">
    <property type="term" value="P:SRP-dependent cotranslational protein targeting to membrane"/>
    <property type="evidence" value="ECO:0007669"/>
    <property type="project" value="InterPro"/>
</dbReference>
<dbReference type="GO" id="GO:0003924">
    <property type="term" value="F:GTPase activity"/>
    <property type="evidence" value="ECO:0007669"/>
    <property type="project" value="InterPro"/>
</dbReference>
<feature type="domain" description="SRP54-type proteins GTP-binding" evidence="3">
    <location>
        <begin position="1"/>
        <end position="95"/>
    </location>
</feature>
<dbReference type="Gene3D" id="3.40.50.300">
    <property type="entry name" value="P-loop containing nucleotide triphosphate hydrolases"/>
    <property type="match status" value="1"/>
</dbReference>
<evidence type="ECO:0000313" key="4">
    <source>
        <dbReference type="EMBL" id="MPM80336.1"/>
    </source>
</evidence>
<dbReference type="PANTHER" id="PTHR11564">
    <property type="entry name" value="SIGNAL RECOGNITION PARTICLE 54K PROTEIN SRP54"/>
    <property type="match status" value="1"/>
</dbReference>
<dbReference type="InterPro" id="IPR022941">
    <property type="entry name" value="SRP54"/>
</dbReference>
<dbReference type="InterPro" id="IPR027417">
    <property type="entry name" value="P-loop_NTPase"/>
</dbReference>
<evidence type="ECO:0000259" key="3">
    <source>
        <dbReference type="SMART" id="SM00962"/>
    </source>
</evidence>
<proteinExistence type="predicted"/>
<dbReference type="SUPFAM" id="SSF52540">
    <property type="entry name" value="P-loop containing nucleoside triphosphate hydrolases"/>
    <property type="match status" value="1"/>
</dbReference>
<dbReference type="SMART" id="SM00962">
    <property type="entry name" value="SRP54"/>
    <property type="match status" value="1"/>
</dbReference>
<sequence>MLAGLQGAGKTTMAGKLALYLKKQYGKNPLLAACDIYRPAAIKQLQLVGEKAGVKVFERGQQDPVKTAQEAVAEAQRLGMALLSWIRPAGCTSTKT</sequence>
<organism evidence="4">
    <name type="scientific">bioreactor metagenome</name>
    <dbReference type="NCBI Taxonomy" id="1076179"/>
    <lineage>
        <taxon>unclassified sequences</taxon>
        <taxon>metagenomes</taxon>
        <taxon>ecological metagenomes</taxon>
    </lineage>
</organism>
<dbReference type="EMBL" id="VSSQ01029979">
    <property type="protein sequence ID" value="MPM80336.1"/>
    <property type="molecule type" value="Genomic_DNA"/>
</dbReference>
<evidence type="ECO:0000256" key="2">
    <source>
        <dbReference type="ARBA" id="ARBA00023134"/>
    </source>
</evidence>
<keyword evidence="2" id="KW-0342">GTP-binding</keyword>
<reference evidence="4" key="1">
    <citation type="submission" date="2019-08" db="EMBL/GenBank/DDBJ databases">
        <authorList>
            <person name="Kucharzyk K."/>
            <person name="Murdoch R.W."/>
            <person name="Higgins S."/>
            <person name="Loffler F."/>
        </authorList>
    </citation>
    <scope>NUCLEOTIDE SEQUENCE</scope>
</reference>
<dbReference type="GO" id="GO:0048500">
    <property type="term" value="C:signal recognition particle"/>
    <property type="evidence" value="ECO:0007669"/>
    <property type="project" value="InterPro"/>
</dbReference>
<dbReference type="AlphaFoldDB" id="A0A645CTB4"/>